<gene>
    <name evidence="1" type="ORF">BDM02DRAFT_389582</name>
</gene>
<proteinExistence type="predicted"/>
<name>A0ACB6Z8M3_THEGA</name>
<accession>A0ACB6Z8M3</accession>
<organism evidence="1 2">
    <name type="scientific">Thelephora ganbajun</name>
    <name type="common">Ganba fungus</name>
    <dbReference type="NCBI Taxonomy" id="370292"/>
    <lineage>
        <taxon>Eukaryota</taxon>
        <taxon>Fungi</taxon>
        <taxon>Dikarya</taxon>
        <taxon>Basidiomycota</taxon>
        <taxon>Agaricomycotina</taxon>
        <taxon>Agaricomycetes</taxon>
        <taxon>Thelephorales</taxon>
        <taxon>Thelephoraceae</taxon>
        <taxon>Thelephora</taxon>
    </lineage>
</organism>
<evidence type="ECO:0000313" key="1">
    <source>
        <dbReference type="EMBL" id="KAF9645859.1"/>
    </source>
</evidence>
<sequence>MGMHASISPHITDLIAAWCSHGTYCAGIAISDPYGVAKAAHAIAVKVLSDSGSGSLSDMCAPLPRGMVTFELMFTSLIAFLE</sequence>
<evidence type="ECO:0000313" key="2">
    <source>
        <dbReference type="Proteomes" id="UP000886501"/>
    </source>
</evidence>
<reference evidence="1" key="1">
    <citation type="submission" date="2019-10" db="EMBL/GenBank/DDBJ databases">
        <authorList>
            <consortium name="DOE Joint Genome Institute"/>
            <person name="Kuo A."/>
            <person name="Miyauchi S."/>
            <person name="Kiss E."/>
            <person name="Drula E."/>
            <person name="Kohler A."/>
            <person name="Sanchez-Garcia M."/>
            <person name="Andreopoulos B."/>
            <person name="Barry K.W."/>
            <person name="Bonito G."/>
            <person name="Buee M."/>
            <person name="Carver A."/>
            <person name="Chen C."/>
            <person name="Cichocki N."/>
            <person name="Clum A."/>
            <person name="Culley D."/>
            <person name="Crous P.W."/>
            <person name="Fauchery L."/>
            <person name="Girlanda M."/>
            <person name="Hayes R."/>
            <person name="Keri Z."/>
            <person name="Labutti K."/>
            <person name="Lipzen A."/>
            <person name="Lombard V."/>
            <person name="Magnuson J."/>
            <person name="Maillard F."/>
            <person name="Morin E."/>
            <person name="Murat C."/>
            <person name="Nolan M."/>
            <person name="Ohm R."/>
            <person name="Pangilinan J."/>
            <person name="Pereira M."/>
            <person name="Perotto S."/>
            <person name="Peter M."/>
            <person name="Riley R."/>
            <person name="Sitrit Y."/>
            <person name="Stielow B."/>
            <person name="Szollosi G."/>
            <person name="Zifcakova L."/>
            <person name="Stursova M."/>
            <person name="Spatafora J.W."/>
            <person name="Tedersoo L."/>
            <person name="Vaario L.-M."/>
            <person name="Yamada A."/>
            <person name="Yan M."/>
            <person name="Wang P."/>
            <person name="Xu J."/>
            <person name="Bruns T."/>
            <person name="Baldrian P."/>
            <person name="Vilgalys R."/>
            <person name="Henrissat B."/>
            <person name="Grigoriev I.V."/>
            <person name="Hibbett D."/>
            <person name="Nagy L.G."/>
            <person name="Martin F.M."/>
        </authorList>
    </citation>
    <scope>NUCLEOTIDE SEQUENCE</scope>
    <source>
        <strain evidence="1">P2</strain>
    </source>
</reference>
<protein>
    <submittedName>
        <fullName evidence="1">Uncharacterized protein</fullName>
    </submittedName>
</protein>
<reference evidence="1" key="2">
    <citation type="journal article" date="2020" name="Nat. Commun.">
        <title>Large-scale genome sequencing of mycorrhizal fungi provides insights into the early evolution of symbiotic traits.</title>
        <authorList>
            <person name="Miyauchi S."/>
            <person name="Kiss E."/>
            <person name="Kuo A."/>
            <person name="Drula E."/>
            <person name="Kohler A."/>
            <person name="Sanchez-Garcia M."/>
            <person name="Morin E."/>
            <person name="Andreopoulos B."/>
            <person name="Barry K.W."/>
            <person name="Bonito G."/>
            <person name="Buee M."/>
            <person name="Carver A."/>
            <person name="Chen C."/>
            <person name="Cichocki N."/>
            <person name="Clum A."/>
            <person name="Culley D."/>
            <person name="Crous P.W."/>
            <person name="Fauchery L."/>
            <person name="Girlanda M."/>
            <person name="Hayes R.D."/>
            <person name="Keri Z."/>
            <person name="LaButti K."/>
            <person name="Lipzen A."/>
            <person name="Lombard V."/>
            <person name="Magnuson J."/>
            <person name="Maillard F."/>
            <person name="Murat C."/>
            <person name="Nolan M."/>
            <person name="Ohm R.A."/>
            <person name="Pangilinan J."/>
            <person name="Pereira M.F."/>
            <person name="Perotto S."/>
            <person name="Peter M."/>
            <person name="Pfister S."/>
            <person name="Riley R."/>
            <person name="Sitrit Y."/>
            <person name="Stielow J.B."/>
            <person name="Szollosi G."/>
            <person name="Zifcakova L."/>
            <person name="Stursova M."/>
            <person name="Spatafora J.W."/>
            <person name="Tedersoo L."/>
            <person name="Vaario L.M."/>
            <person name="Yamada A."/>
            <person name="Yan M."/>
            <person name="Wang P."/>
            <person name="Xu J."/>
            <person name="Bruns T."/>
            <person name="Baldrian P."/>
            <person name="Vilgalys R."/>
            <person name="Dunand C."/>
            <person name="Henrissat B."/>
            <person name="Grigoriev I.V."/>
            <person name="Hibbett D."/>
            <person name="Nagy L.G."/>
            <person name="Martin F.M."/>
        </authorList>
    </citation>
    <scope>NUCLEOTIDE SEQUENCE</scope>
    <source>
        <strain evidence="1">P2</strain>
    </source>
</reference>
<dbReference type="Proteomes" id="UP000886501">
    <property type="component" value="Unassembled WGS sequence"/>
</dbReference>
<keyword evidence="2" id="KW-1185">Reference proteome</keyword>
<dbReference type="EMBL" id="MU118075">
    <property type="protein sequence ID" value="KAF9645859.1"/>
    <property type="molecule type" value="Genomic_DNA"/>
</dbReference>
<comment type="caution">
    <text evidence="1">The sequence shown here is derived from an EMBL/GenBank/DDBJ whole genome shotgun (WGS) entry which is preliminary data.</text>
</comment>